<evidence type="ECO:0000313" key="1">
    <source>
        <dbReference type="EMBL" id="CAL1576569.1"/>
    </source>
</evidence>
<gene>
    <name evidence="1" type="ORF">KC01_LOCUS7995</name>
</gene>
<evidence type="ECO:0000313" key="2">
    <source>
        <dbReference type="Proteomes" id="UP001497482"/>
    </source>
</evidence>
<organism evidence="1 2">
    <name type="scientific">Knipowitschia caucasica</name>
    <name type="common">Caucasian dwarf goby</name>
    <name type="synonym">Pomatoschistus caucasicus</name>
    <dbReference type="NCBI Taxonomy" id="637954"/>
    <lineage>
        <taxon>Eukaryota</taxon>
        <taxon>Metazoa</taxon>
        <taxon>Chordata</taxon>
        <taxon>Craniata</taxon>
        <taxon>Vertebrata</taxon>
        <taxon>Euteleostomi</taxon>
        <taxon>Actinopterygii</taxon>
        <taxon>Neopterygii</taxon>
        <taxon>Teleostei</taxon>
        <taxon>Neoteleostei</taxon>
        <taxon>Acanthomorphata</taxon>
        <taxon>Gobiaria</taxon>
        <taxon>Gobiiformes</taxon>
        <taxon>Gobioidei</taxon>
        <taxon>Gobiidae</taxon>
        <taxon>Gobiinae</taxon>
        <taxon>Knipowitschia</taxon>
    </lineage>
</organism>
<accession>A0AAV2JG63</accession>
<dbReference type="AlphaFoldDB" id="A0AAV2JG63"/>
<sequence length="136" mass="15421">MAAGESFRVTEARQFLEDYFGESDSGFEFHGFSSGDDLDDPDYIVENSDSDASEIDEEENLRDAGFQRVMTVNRYEKLSQYLHCNHAAARIGRNHPDYHPIAKVAPVVDMARQLTCLTFNYIQASVIRPLFSSVMD</sequence>
<proteinExistence type="predicted"/>
<dbReference type="EMBL" id="OZ035834">
    <property type="protein sequence ID" value="CAL1576569.1"/>
    <property type="molecule type" value="Genomic_DNA"/>
</dbReference>
<reference evidence="1 2" key="1">
    <citation type="submission" date="2024-04" db="EMBL/GenBank/DDBJ databases">
        <authorList>
            <person name="Waldvogel A.-M."/>
            <person name="Schoenle A."/>
        </authorList>
    </citation>
    <scope>NUCLEOTIDE SEQUENCE [LARGE SCALE GENOMIC DNA]</scope>
</reference>
<protein>
    <submittedName>
        <fullName evidence="1">Uncharacterized protein</fullName>
    </submittedName>
</protein>
<dbReference type="Proteomes" id="UP001497482">
    <property type="component" value="Chromosome 12"/>
</dbReference>
<name>A0AAV2JG63_KNICA</name>
<keyword evidence="2" id="KW-1185">Reference proteome</keyword>